<comment type="subcellular location">
    <subcellularLocation>
        <location evidence="7">Cytoplasm</location>
    </subcellularLocation>
</comment>
<keyword evidence="7" id="KW-0963">Cytoplasm</keyword>
<proteinExistence type="inferred from homology"/>
<accession>A0A5B8VGK3</accession>
<comment type="function">
    <text evidence="7">Single strand-specific metallo-endoribonuclease involved in late-stage 70S ribosome quality control and in maturation of the 3' terminus of the 16S rRNA.</text>
</comment>
<gene>
    <name evidence="7 8" type="primary">ybeY</name>
    <name evidence="8" type="ORF">FRZ67_12625</name>
</gene>
<dbReference type="EMBL" id="CP042435">
    <property type="protein sequence ID" value="QEC70221.1"/>
    <property type="molecule type" value="Genomic_DNA"/>
</dbReference>
<reference evidence="8 9" key="1">
    <citation type="journal article" date="2016" name="Int. J. Syst. Evol. Microbiol.">
        <title>Panacibacter ginsenosidivorans gen. nov., sp. nov., with ginsenoside converting activity isolated from soil of a ginseng field.</title>
        <authorList>
            <person name="Siddiqi M.Z."/>
            <person name="Muhammad Shafi S."/>
            <person name="Choi K.D."/>
            <person name="Im W.T."/>
        </authorList>
    </citation>
    <scope>NUCLEOTIDE SEQUENCE [LARGE SCALE GENOMIC DNA]</scope>
    <source>
        <strain evidence="8 9">Gsoil1550</strain>
    </source>
</reference>
<evidence type="ECO:0000256" key="4">
    <source>
        <dbReference type="ARBA" id="ARBA00022759"/>
    </source>
</evidence>
<dbReference type="NCBIfam" id="TIGR00043">
    <property type="entry name" value="rRNA maturation RNase YbeY"/>
    <property type="match status" value="1"/>
</dbReference>
<dbReference type="HAMAP" id="MF_00009">
    <property type="entry name" value="Endoribonucl_YbeY"/>
    <property type="match status" value="1"/>
</dbReference>
<dbReference type="KEGG" id="pgin:FRZ67_12625"/>
<keyword evidence="4 7" id="KW-0255">Endonuclease</keyword>
<keyword evidence="7" id="KW-0698">rRNA processing</keyword>
<evidence type="ECO:0000256" key="3">
    <source>
        <dbReference type="ARBA" id="ARBA00022723"/>
    </source>
</evidence>
<evidence type="ECO:0000256" key="2">
    <source>
        <dbReference type="ARBA" id="ARBA00022722"/>
    </source>
</evidence>
<dbReference type="InterPro" id="IPR002036">
    <property type="entry name" value="YbeY"/>
</dbReference>
<evidence type="ECO:0000256" key="5">
    <source>
        <dbReference type="ARBA" id="ARBA00022801"/>
    </source>
</evidence>
<dbReference type="GO" id="GO:0006364">
    <property type="term" value="P:rRNA processing"/>
    <property type="evidence" value="ECO:0007669"/>
    <property type="project" value="UniProtKB-UniRule"/>
</dbReference>
<comment type="similarity">
    <text evidence="1 7">Belongs to the endoribonuclease YbeY family.</text>
</comment>
<name>A0A5B8VGK3_9BACT</name>
<evidence type="ECO:0000256" key="7">
    <source>
        <dbReference type="HAMAP-Rule" id="MF_00009"/>
    </source>
</evidence>
<sequence>MQKVYFHYADRKLTIAGKNKIKQTVEFLFRKEKLKLDKLNYVFCSDEYLLQINNQFLNHDFYTDIITFDLSETNKTIGEIYISLDRVKDNAIQRGVFFKEELLRVLFHGALHLCGYKDKKKTEIKIMRAKENYYIKAFHLIKKFPVEHLKG</sequence>
<evidence type="ECO:0000256" key="6">
    <source>
        <dbReference type="ARBA" id="ARBA00022833"/>
    </source>
</evidence>
<dbReference type="GO" id="GO:0004222">
    <property type="term" value="F:metalloendopeptidase activity"/>
    <property type="evidence" value="ECO:0007669"/>
    <property type="project" value="InterPro"/>
</dbReference>
<protein>
    <recommendedName>
        <fullName evidence="7">Endoribonuclease YbeY</fullName>
        <ecNumber evidence="7">3.1.-.-</ecNumber>
    </recommendedName>
</protein>
<dbReference type="AlphaFoldDB" id="A0A5B8VGK3"/>
<evidence type="ECO:0000256" key="1">
    <source>
        <dbReference type="ARBA" id="ARBA00010875"/>
    </source>
</evidence>
<organism evidence="8 9">
    <name type="scientific">Panacibacter ginsenosidivorans</name>
    <dbReference type="NCBI Taxonomy" id="1813871"/>
    <lineage>
        <taxon>Bacteria</taxon>
        <taxon>Pseudomonadati</taxon>
        <taxon>Bacteroidota</taxon>
        <taxon>Chitinophagia</taxon>
        <taxon>Chitinophagales</taxon>
        <taxon>Chitinophagaceae</taxon>
        <taxon>Panacibacter</taxon>
    </lineage>
</organism>
<comment type="cofactor">
    <cofactor evidence="7">
        <name>Zn(2+)</name>
        <dbReference type="ChEBI" id="CHEBI:29105"/>
    </cofactor>
    <text evidence="7">Binds 1 zinc ion.</text>
</comment>
<dbReference type="Proteomes" id="UP000321533">
    <property type="component" value="Chromosome"/>
</dbReference>
<keyword evidence="2 7" id="KW-0540">Nuclease</keyword>
<dbReference type="GO" id="GO:0008270">
    <property type="term" value="F:zinc ion binding"/>
    <property type="evidence" value="ECO:0007669"/>
    <property type="project" value="UniProtKB-UniRule"/>
</dbReference>
<keyword evidence="9" id="KW-1185">Reference proteome</keyword>
<dbReference type="PANTHER" id="PTHR46986:SF1">
    <property type="entry name" value="ENDORIBONUCLEASE YBEY, CHLOROPLASTIC"/>
    <property type="match status" value="1"/>
</dbReference>
<dbReference type="GO" id="GO:0005737">
    <property type="term" value="C:cytoplasm"/>
    <property type="evidence" value="ECO:0007669"/>
    <property type="project" value="UniProtKB-SubCell"/>
</dbReference>
<dbReference type="EC" id="3.1.-.-" evidence="7"/>
<dbReference type="GO" id="GO:0004521">
    <property type="term" value="F:RNA endonuclease activity"/>
    <property type="evidence" value="ECO:0007669"/>
    <property type="project" value="UniProtKB-UniRule"/>
</dbReference>
<keyword evidence="3 7" id="KW-0479">Metal-binding</keyword>
<dbReference type="SUPFAM" id="SSF55486">
    <property type="entry name" value="Metalloproteases ('zincins'), catalytic domain"/>
    <property type="match status" value="1"/>
</dbReference>
<dbReference type="Pfam" id="PF02130">
    <property type="entry name" value="YbeY"/>
    <property type="match status" value="1"/>
</dbReference>
<feature type="binding site" evidence="7">
    <location>
        <position position="108"/>
    </location>
    <ligand>
        <name>Zn(2+)</name>
        <dbReference type="ChEBI" id="CHEBI:29105"/>
        <note>catalytic</note>
    </ligand>
</feature>
<keyword evidence="6 7" id="KW-0862">Zinc</keyword>
<feature type="binding site" evidence="7">
    <location>
        <position position="118"/>
    </location>
    <ligand>
        <name>Zn(2+)</name>
        <dbReference type="ChEBI" id="CHEBI:29105"/>
        <note>catalytic</note>
    </ligand>
</feature>
<dbReference type="Gene3D" id="3.40.390.30">
    <property type="entry name" value="Metalloproteases ('zincins'), catalytic domain"/>
    <property type="match status" value="1"/>
</dbReference>
<evidence type="ECO:0000313" key="9">
    <source>
        <dbReference type="Proteomes" id="UP000321533"/>
    </source>
</evidence>
<dbReference type="PANTHER" id="PTHR46986">
    <property type="entry name" value="ENDORIBONUCLEASE YBEY, CHLOROPLASTIC"/>
    <property type="match status" value="1"/>
</dbReference>
<keyword evidence="7" id="KW-0690">Ribosome biogenesis</keyword>
<dbReference type="OrthoDB" id="9811984at2"/>
<dbReference type="InterPro" id="IPR023091">
    <property type="entry name" value="MetalPrtase_cat_dom_sf_prd"/>
</dbReference>
<evidence type="ECO:0000313" key="8">
    <source>
        <dbReference type="EMBL" id="QEC70221.1"/>
    </source>
</evidence>
<feature type="binding site" evidence="7">
    <location>
        <position position="112"/>
    </location>
    <ligand>
        <name>Zn(2+)</name>
        <dbReference type="ChEBI" id="CHEBI:29105"/>
        <note>catalytic</note>
    </ligand>
</feature>
<keyword evidence="5 7" id="KW-0378">Hydrolase</keyword>